<dbReference type="GO" id="GO:0004497">
    <property type="term" value="F:monooxygenase activity"/>
    <property type="evidence" value="ECO:0007669"/>
    <property type="project" value="UniProtKB-KW"/>
</dbReference>
<dbReference type="Proteomes" id="UP000432015">
    <property type="component" value="Unassembled WGS sequence"/>
</dbReference>
<dbReference type="Pfam" id="PF00067">
    <property type="entry name" value="p450"/>
    <property type="match status" value="1"/>
</dbReference>
<dbReference type="PANTHER" id="PTHR46696">
    <property type="entry name" value="P450, PUTATIVE (EUROFUNG)-RELATED"/>
    <property type="match status" value="1"/>
</dbReference>
<keyword evidence="2" id="KW-0479">Metal-binding</keyword>
<dbReference type="RefSeq" id="WP_156217173.1">
    <property type="nucleotide sequence ID" value="NZ_WOFH01000005.1"/>
</dbReference>
<comment type="similarity">
    <text evidence="1 2">Belongs to the cytochrome P450 family.</text>
</comment>
<accession>A0A7K1L0N1</accession>
<dbReference type="PROSITE" id="PS00086">
    <property type="entry name" value="CYTOCHROME_P450"/>
    <property type="match status" value="1"/>
</dbReference>
<dbReference type="InterPro" id="IPR001128">
    <property type="entry name" value="Cyt_P450"/>
</dbReference>
<name>A0A7K1L0N1_9ACTN</name>
<keyword evidence="2" id="KW-0408">Iron</keyword>
<dbReference type="PANTHER" id="PTHR46696:SF1">
    <property type="entry name" value="CYTOCHROME P450 YJIB-RELATED"/>
    <property type="match status" value="1"/>
</dbReference>
<dbReference type="SUPFAM" id="SSF48264">
    <property type="entry name" value="Cytochrome P450"/>
    <property type="match status" value="1"/>
</dbReference>
<sequence>MTELPTFPIRRQEPGVLPAEYETLRERGIGRVTLPTGKLAWMVVRPEYARLVLSDPRFSSDKLRPDFPKLTPSALNKLKYCAPFMINLDGPAHMEKKRSILQEFAPRALAKMRPLMRAATSEKIDALLERGEKPVDLVSELSFPVAWRLQEMVLGIPAAELHEMRDNVRNLLLSSEDEEEAMAARLNGHAMDVLKEKANNLGDDMMSRLIMRERDEHGEVDWFRLAPMMLANAQGIHNSVATMISLGVLTLLNHPQERVTLLADPDRLTIAVEEMLRFFSVNDGTPMRLATEDVLIGDTLVKAGDGLALPMFPVNRDPAVCPHPNRLDLMREEPVKHLAFGHGPHRCPANRMVPDLLEIVYTMLFERIPTLALAVPESELTYKYHSIQAFGPAEMPITW</sequence>
<evidence type="ECO:0000313" key="3">
    <source>
        <dbReference type="EMBL" id="MUN37991.1"/>
    </source>
</evidence>
<dbReference type="EMBL" id="WOFH01000005">
    <property type="protein sequence ID" value="MUN37991.1"/>
    <property type="molecule type" value="Genomic_DNA"/>
</dbReference>
<protein>
    <submittedName>
        <fullName evidence="3">Cytochrome P450</fullName>
    </submittedName>
</protein>
<organism evidence="3 4">
    <name type="scientific">Actinomadura litoris</name>
    <dbReference type="NCBI Taxonomy" id="2678616"/>
    <lineage>
        <taxon>Bacteria</taxon>
        <taxon>Bacillati</taxon>
        <taxon>Actinomycetota</taxon>
        <taxon>Actinomycetes</taxon>
        <taxon>Streptosporangiales</taxon>
        <taxon>Thermomonosporaceae</taxon>
        <taxon>Actinomadura</taxon>
    </lineage>
</organism>
<keyword evidence="2" id="KW-0503">Monooxygenase</keyword>
<evidence type="ECO:0000313" key="4">
    <source>
        <dbReference type="Proteomes" id="UP000432015"/>
    </source>
</evidence>
<dbReference type="InterPro" id="IPR017972">
    <property type="entry name" value="Cyt_P450_CS"/>
</dbReference>
<dbReference type="Gene3D" id="1.10.630.10">
    <property type="entry name" value="Cytochrome P450"/>
    <property type="match status" value="1"/>
</dbReference>
<keyword evidence="4" id="KW-1185">Reference proteome</keyword>
<evidence type="ECO:0000256" key="1">
    <source>
        <dbReference type="ARBA" id="ARBA00010617"/>
    </source>
</evidence>
<dbReference type="GO" id="GO:0005506">
    <property type="term" value="F:iron ion binding"/>
    <property type="evidence" value="ECO:0007669"/>
    <property type="project" value="InterPro"/>
</dbReference>
<gene>
    <name evidence="3" type="ORF">GNZ18_15440</name>
</gene>
<dbReference type="InterPro" id="IPR036396">
    <property type="entry name" value="Cyt_P450_sf"/>
</dbReference>
<proteinExistence type="inferred from homology"/>
<dbReference type="GO" id="GO:0016705">
    <property type="term" value="F:oxidoreductase activity, acting on paired donors, with incorporation or reduction of molecular oxygen"/>
    <property type="evidence" value="ECO:0007669"/>
    <property type="project" value="InterPro"/>
</dbReference>
<reference evidence="3 4" key="1">
    <citation type="submission" date="2019-11" db="EMBL/GenBank/DDBJ databases">
        <authorList>
            <person name="Cao P."/>
        </authorList>
    </citation>
    <scope>NUCLEOTIDE SEQUENCE [LARGE SCALE GENOMIC DNA]</scope>
    <source>
        <strain evidence="3 4">NEAU-AAG5</strain>
    </source>
</reference>
<comment type="caution">
    <text evidence="3">The sequence shown here is derived from an EMBL/GenBank/DDBJ whole genome shotgun (WGS) entry which is preliminary data.</text>
</comment>
<dbReference type="InterPro" id="IPR002397">
    <property type="entry name" value="Cyt_P450_B"/>
</dbReference>
<dbReference type="AlphaFoldDB" id="A0A7K1L0N1"/>
<evidence type="ECO:0000256" key="2">
    <source>
        <dbReference type="RuleBase" id="RU000461"/>
    </source>
</evidence>
<keyword evidence="2" id="KW-0349">Heme</keyword>
<keyword evidence="2" id="KW-0560">Oxidoreductase</keyword>
<dbReference type="PRINTS" id="PR00359">
    <property type="entry name" value="BP450"/>
</dbReference>
<dbReference type="GO" id="GO:0020037">
    <property type="term" value="F:heme binding"/>
    <property type="evidence" value="ECO:0007669"/>
    <property type="project" value="InterPro"/>
</dbReference>